<protein>
    <submittedName>
        <fullName evidence="1">Uncharacterized protein</fullName>
    </submittedName>
</protein>
<keyword evidence="2" id="KW-1185">Reference proteome</keyword>
<reference evidence="2" key="1">
    <citation type="submission" date="2016-10" db="EMBL/GenBank/DDBJ databases">
        <authorList>
            <person name="Varghese N."/>
            <person name="Submissions S."/>
        </authorList>
    </citation>
    <scope>NUCLEOTIDE SEQUENCE [LARGE SCALE GENOMIC DNA]</scope>
    <source>
        <strain evidence="2">Gh-67</strain>
    </source>
</reference>
<dbReference type="Proteomes" id="UP000199705">
    <property type="component" value="Unassembled WGS sequence"/>
</dbReference>
<dbReference type="STRING" id="551996.SAMN05192573_10785"/>
<dbReference type="AlphaFoldDB" id="A0A1G8A433"/>
<dbReference type="RefSeq" id="WP_091168595.1">
    <property type="nucleotide sequence ID" value="NZ_FNCG01000007.1"/>
</dbReference>
<evidence type="ECO:0000313" key="2">
    <source>
        <dbReference type="Proteomes" id="UP000199705"/>
    </source>
</evidence>
<accession>A0A1G8A433</accession>
<name>A0A1G8A433_9SPHI</name>
<evidence type="ECO:0000313" key="1">
    <source>
        <dbReference type="EMBL" id="SDH15623.1"/>
    </source>
</evidence>
<dbReference type="EMBL" id="FNCG01000007">
    <property type="protein sequence ID" value="SDH15623.1"/>
    <property type="molecule type" value="Genomic_DNA"/>
</dbReference>
<sequence>MLKNELEILTTIQNRQVIAGQIAADLSSGFSEHLKASCDRVRDAWTAAAFSAESDTSIRRYFDFHFKFLSGLIMENDCDVLGELSDELYKLMDYLLHFYRVYIDQLQSAPRQYCAYRLRLNEPGNRDMLERLQKMSISLAFKTCLAKCLSPLYLELPADDLTIGALFYRERLVSELDCICRVPALLTDENLIALLIALNFNHLHFMDFLRERVMAALYGLPLAEREKRLLELSLAIPAHDSSNTLSFDSNWPSIGAMYKEWLNGYRALCNLGGRTTVPPGLPFAKLPLNISVKHLACMIRALYSSGFYGSVSLSAIFDHSAAVFVTKKQDQISADSLSNAYYSVDQSSAAKTIGIFDSASRVLRSCYFPG</sequence>
<proteinExistence type="predicted"/>
<gene>
    <name evidence="1" type="ORF">SAMN05192573_10785</name>
</gene>
<organism evidence="1 2">
    <name type="scientific">Mucilaginibacter gossypii</name>
    <dbReference type="NCBI Taxonomy" id="551996"/>
    <lineage>
        <taxon>Bacteria</taxon>
        <taxon>Pseudomonadati</taxon>
        <taxon>Bacteroidota</taxon>
        <taxon>Sphingobacteriia</taxon>
        <taxon>Sphingobacteriales</taxon>
        <taxon>Sphingobacteriaceae</taxon>
        <taxon>Mucilaginibacter</taxon>
    </lineage>
</organism>